<feature type="region of interest" description="Disordered" evidence="3">
    <location>
        <begin position="320"/>
        <end position="349"/>
    </location>
</feature>
<dbReference type="InterPro" id="IPR036427">
    <property type="entry name" value="Bromodomain-like_sf"/>
</dbReference>
<evidence type="ECO:0000256" key="2">
    <source>
        <dbReference type="PROSITE-ProRule" id="PRU00035"/>
    </source>
</evidence>
<feature type="compositionally biased region" description="Acidic residues" evidence="3">
    <location>
        <begin position="593"/>
        <end position="605"/>
    </location>
</feature>
<accession>A0A316UG59</accession>
<dbReference type="GO" id="GO:0000785">
    <property type="term" value="C:chromatin"/>
    <property type="evidence" value="ECO:0007669"/>
    <property type="project" value="TreeGrafter"/>
</dbReference>
<feature type="region of interest" description="Disordered" evidence="3">
    <location>
        <begin position="369"/>
        <end position="449"/>
    </location>
</feature>
<dbReference type="InterPro" id="IPR050935">
    <property type="entry name" value="Bromo_chromatin_reader"/>
</dbReference>
<gene>
    <name evidence="6" type="ORF">BCV69DRAFT_245962</name>
</gene>
<dbReference type="OrthoDB" id="784962at2759"/>
<reference evidence="6 7" key="1">
    <citation type="journal article" date="2018" name="Mol. Biol. Evol.">
        <title>Broad Genomic Sampling Reveals a Smut Pathogenic Ancestry of the Fungal Clade Ustilaginomycotina.</title>
        <authorList>
            <person name="Kijpornyongpan T."/>
            <person name="Mondo S.J."/>
            <person name="Barry K."/>
            <person name="Sandor L."/>
            <person name="Lee J."/>
            <person name="Lipzen A."/>
            <person name="Pangilinan J."/>
            <person name="LaButti K."/>
            <person name="Hainaut M."/>
            <person name="Henrissat B."/>
            <person name="Grigoriev I.V."/>
            <person name="Spatafora J.W."/>
            <person name="Aime M.C."/>
        </authorList>
    </citation>
    <scope>NUCLEOTIDE SEQUENCE [LARGE SCALE GENOMIC DNA]</scope>
    <source>
        <strain evidence="6 7">MCA 4718</strain>
    </source>
</reference>
<sequence length="605" mass="65752">MTPAQIKFAQNSIKSLKNRPESPAFQAPVNPVALGIPHYTQIITSPMDLGTIDIKLALTAAASKGGKPTEKTKQAAAWGLDPAKDVYTSVEQWEGDVRLVFTNCIRFNGPDHPVSASAKALEAVFERHMKTLPIEVAPPLPEPVVDDKKARRPSNPVPTIRRLSSDLSGRPKREIHPPPPRDLPYADEPQSSSGGKKRKSGKPLTAREQQYYAKVNQDELKYCLKVIDDFLTKASNQHFMWVFNDLPAKDMDFAPAYYQLIKRPICLNQIQGRLRKREYADKNDFVADMKLLFNNCYTFNPPDNEVHQMGKRTEAVFEEKMSNMPKAKPLSPEPDMEDEEDEEDAEAEAAKLAQIRELEEKLAEMKREAKLGSAKASGSGGKAGGPKKKASSSAVGEGKKKSASKPRTSSAGGASVDGQPKKPKQSKKKAASGSKGGAGSDDEDDVRVVTYEQKEELARKITQLSEERLDGALQIISEDKPASANDDEEIELDIDDLSPRTLYRLYRYVVKPKKKPGPKPGTAKAGSGKGVGGKKRKNLDEEAEAARIAALQEQLNSFERANSGAGAGSAPAASAAAPIAGGHDDLVQSESSSGEEDSDGSESDY</sequence>
<evidence type="ECO:0000256" key="3">
    <source>
        <dbReference type="SAM" id="MobiDB-lite"/>
    </source>
</evidence>
<dbReference type="EMBL" id="KZ819323">
    <property type="protein sequence ID" value="PWN22135.1"/>
    <property type="molecule type" value="Genomic_DNA"/>
</dbReference>
<organism evidence="6 7">
    <name type="scientific">Pseudomicrostroma glucosiphilum</name>
    <dbReference type="NCBI Taxonomy" id="1684307"/>
    <lineage>
        <taxon>Eukaryota</taxon>
        <taxon>Fungi</taxon>
        <taxon>Dikarya</taxon>
        <taxon>Basidiomycota</taxon>
        <taxon>Ustilaginomycotina</taxon>
        <taxon>Exobasidiomycetes</taxon>
        <taxon>Microstromatales</taxon>
        <taxon>Microstromatales incertae sedis</taxon>
        <taxon>Pseudomicrostroma</taxon>
    </lineage>
</organism>
<dbReference type="STRING" id="1684307.A0A316UG59"/>
<feature type="domain" description="Bromo" evidence="4">
    <location>
        <begin position="17"/>
        <end position="115"/>
    </location>
</feature>
<dbReference type="GeneID" id="37011917"/>
<feature type="region of interest" description="Disordered" evidence="3">
    <location>
        <begin position="561"/>
        <end position="605"/>
    </location>
</feature>
<dbReference type="Proteomes" id="UP000245942">
    <property type="component" value="Unassembled WGS sequence"/>
</dbReference>
<dbReference type="GO" id="GO:0005634">
    <property type="term" value="C:nucleus"/>
    <property type="evidence" value="ECO:0007669"/>
    <property type="project" value="TreeGrafter"/>
</dbReference>
<dbReference type="InterPro" id="IPR027353">
    <property type="entry name" value="NET_dom"/>
</dbReference>
<evidence type="ECO:0000313" key="6">
    <source>
        <dbReference type="EMBL" id="PWN22135.1"/>
    </source>
</evidence>
<feature type="region of interest" description="Disordered" evidence="3">
    <location>
        <begin position="512"/>
        <end position="544"/>
    </location>
</feature>
<feature type="compositionally biased region" description="Low complexity" evidence="3">
    <location>
        <begin position="561"/>
        <end position="581"/>
    </location>
</feature>
<dbReference type="InterPro" id="IPR038336">
    <property type="entry name" value="NET_sf"/>
</dbReference>
<evidence type="ECO:0000313" key="7">
    <source>
        <dbReference type="Proteomes" id="UP000245942"/>
    </source>
</evidence>
<dbReference type="PROSITE" id="PS50014">
    <property type="entry name" value="BROMODOMAIN_2"/>
    <property type="match status" value="2"/>
</dbReference>
<dbReference type="GO" id="GO:0006355">
    <property type="term" value="P:regulation of DNA-templated transcription"/>
    <property type="evidence" value="ECO:0007669"/>
    <property type="project" value="TreeGrafter"/>
</dbReference>
<keyword evidence="1 2" id="KW-0103">Bromodomain</keyword>
<dbReference type="RefSeq" id="XP_025349295.1">
    <property type="nucleotide sequence ID" value="XM_025490183.1"/>
</dbReference>
<feature type="domain" description="NET" evidence="5">
    <location>
        <begin position="439"/>
        <end position="520"/>
    </location>
</feature>
<evidence type="ECO:0000259" key="4">
    <source>
        <dbReference type="PROSITE" id="PS50014"/>
    </source>
</evidence>
<dbReference type="AlphaFoldDB" id="A0A316UG59"/>
<feature type="compositionally biased region" description="Basic residues" evidence="3">
    <location>
        <begin position="421"/>
        <end position="430"/>
    </location>
</feature>
<name>A0A316UG59_9BASI</name>
<dbReference type="SMART" id="SM00297">
    <property type="entry name" value="BROMO"/>
    <property type="match status" value="2"/>
</dbReference>
<dbReference type="Gene3D" id="1.20.1270.220">
    <property type="match status" value="1"/>
</dbReference>
<dbReference type="Pfam" id="PF00439">
    <property type="entry name" value="Bromodomain"/>
    <property type="match status" value="2"/>
</dbReference>
<dbReference type="Pfam" id="PF17035">
    <property type="entry name" value="BET"/>
    <property type="match status" value="1"/>
</dbReference>
<dbReference type="PANTHER" id="PTHR22880:SF225">
    <property type="entry name" value="BROMODOMAIN-CONTAINING PROTEIN BET-1-RELATED"/>
    <property type="match status" value="1"/>
</dbReference>
<keyword evidence="7" id="KW-1185">Reference proteome</keyword>
<dbReference type="Gene3D" id="1.20.920.10">
    <property type="entry name" value="Bromodomain-like"/>
    <property type="match status" value="2"/>
</dbReference>
<dbReference type="InterPro" id="IPR001487">
    <property type="entry name" value="Bromodomain"/>
</dbReference>
<dbReference type="PROSITE" id="PS51525">
    <property type="entry name" value="NET"/>
    <property type="match status" value="1"/>
</dbReference>
<proteinExistence type="predicted"/>
<evidence type="ECO:0000256" key="1">
    <source>
        <dbReference type="ARBA" id="ARBA00023117"/>
    </source>
</evidence>
<feature type="region of interest" description="Disordered" evidence="3">
    <location>
        <begin position="137"/>
        <end position="205"/>
    </location>
</feature>
<protein>
    <submittedName>
        <fullName evidence="6">Bromodomain-containing protein</fullName>
    </submittedName>
</protein>
<evidence type="ECO:0000259" key="5">
    <source>
        <dbReference type="PROSITE" id="PS51525"/>
    </source>
</evidence>
<dbReference type="GO" id="GO:0006338">
    <property type="term" value="P:chromatin remodeling"/>
    <property type="evidence" value="ECO:0007669"/>
    <property type="project" value="TreeGrafter"/>
</dbReference>
<feature type="domain" description="Bromo" evidence="4">
    <location>
        <begin position="235"/>
        <end position="307"/>
    </location>
</feature>
<feature type="compositionally biased region" description="Acidic residues" evidence="3">
    <location>
        <begin position="334"/>
        <end position="347"/>
    </location>
</feature>
<dbReference type="PRINTS" id="PR00503">
    <property type="entry name" value="BROMODOMAIN"/>
</dbReference>
<dbReference type="PANTHER" id="PTHR22880">
    <property type="entry name" value="FALZ-RELATED BROMODOMAIN-CONTAINING PROTEINS"/>
    <property type="match status" value="1"/>
</dbReference>
<dbReference type="SUPFAM" id="SSF47370">
    <property type="entry name" value="Bromodomain"/>
    <property type="match status" value="2"/>
</dbReference>